<dbReference type="InterPro" id="IPR035654">
    <property type="entry name" value="LepA_IV"/>
</dbReference>
<evidence type="ECO:0000256" key="12">
    <source>
        <dbReference type="HAMAP-Rule" id="MF_00071"/>
    </source>
</evidence>
<dbReference type="Gene3D" id="3.30.70.2570">
    <property type="entry name" value="Elongation factor 4, C-terminal domain"/>
    <property type="match status" value="1"/>
</dbReference>
<accession>A0A9D1T252</accession>
<dbReference type="Pfam" id="PF03144">
    <property type="entry name" value="GTP_EFTU_D2"/>
    <property type="match status" value="1"/>
</dbReference>
<evidence type="ECO:0000256" key="3">
    <source>
        <dbReference type="ARBA" id="ARBA00022741"/>
    </source>
</evidence>
<organism evidence="14 15">
    <name type="scientific">Candidatus Spyradenecus faecavium</name>
    <dbReference type="NCBI Taxonomy" id="2840947"/>
    <lineage>
        <taxon>Bacteria</taxon>
        <taxon>Pseudomonadati</taxon>
        <taxon>Lentisphaerota</taxon>
        <taxon>Lentisphaeria</taxon>
        <taxon>Lentisphaerales</taxon>
        <taxon>Lentisphaeraceae</taxon>
        <taxon>Lentisphaeraceae incertae sedis</taxon>
        <taxon>Candidatus Spyradenecus</taxon>
    </lineage>
</organism>
<evidence type="ECO:0000256" key="4">
    <source>
        <dbReference type="ARBA" id="ARBA00022801"/>
    </source>
</evidence>
<dbReference type="InterPro" id="IPR035647">
    <property type="entry name" value="EFG_III/V"/>
</dbReference>
<dbReference type="FunFam" id="3.30.70.870:FF:000004">
    <property type="entry name" value="Translation factor GUF1, mitochondrial"/>
    <property type="match status" value="1"/>
</dbReference>
<dbReference type="GO" id="GO:0045727">
    <property type="term" value="P:positive regulation of translation"/>
    <property type="evidence" value="ECO:0007669"/>
    <property type="project" value="UniProtKB-UniRule"/>
</dbReference>
<dbReference type="GO" id="GO:0043022">
    <property type="term" value="F:ribosome binding"/>
    <property type="evidence" value="ECO:0007669"/>
    <property type="project" value="UniProtKB-UniRule"/>
</dbReference>
<evidence type="ECO:0000256" key="8">
    <source>
        <dbReference type="ARBA" id="ARBA00050293"/>
    </source>
</evidence>
<comment type="catalytic activity">
    <reaction evidence="8 12">
        <text>GTP + H2O = GDP + phosphate + H(+)</text>
        <dbReference type="Rhea" id="RHEA:19669"/>
        <dbReference type="ChEBI" id="CHEBI:15377"/>
        <dbReference type="ChEBI" id="CHEBI:15378"/>
        <dbReference type="ChEBI" id="CHEBI:37565"/>
        <dbReference type="ChEBI" id="CHEBI:43474"/>
        <dbReference type="ChEBI" id="CHEBI:58189"/>
        <dbReference type="EC" id="3.6.5.n1"/>
    </reaction>
</comment>
<dbReference type="InterPro" id="IPR000795">
    <property type="entry name" value="T_Tr_GTP-bd_dom"/>
</dbReference>
<dbReference type="Gene3D" id="3.40.50.300">
    <property type="entry name" value="P-loop containing nucleotide triphosphate hydrolases"/>
    <property type="match status" value="1"/>
</dbReference>
<evidence type="ECO:0000259" key="13">
    <source>
        <dbReference type="PROSITE" id="PS51722"/>
    </source>
</evidence>
<dbReference type="FunFam" id="2.40.30.10:FF:000015">
    <property type="entry name" value="Translation factor GUF1, mitochondrial"/>
    <property type="match status" value="1"/>
</dbReference>
<dbReference type="PANTHER" id="PTHR43512:SF4">
    <property type="entry name" value="TRANSLATION FACTOR GUF1 HOMOLOG, CHLOROPLASTIC"/>
    <property type="match status" value="1"/>
</dbReference>
<keyword evidence="5 12" id="KW-0648">Protein biosynthesis</keyword>
<evidence type="ECO:0000256" key="5">
    <source>
        <dbReference type="ARBA" id="ARBA00022917"/>
    </source>
</evidence>
<dbReference type="InterPro" id="IPR006297">
    <property type="entry name" value="EF-4"/>
</dbReference>
<evidence type="ECO:0000256" key="6">
    <source>
        <dbReference type="ARBA" id="ARBA00023134"/>
    </source>
</evidence>
<dbReference type="NCBIfam" id="TIGR01393">
    <property type="entry name" value="lepA"/>
    <property type="match status" value="1"/>
</dbReference>
<dbReference type="InterPro" id="IPR000640">
    <property type="entry name" value="EFG_V-like"/>
</dbReference>
<dbReference type="NCBIfam" id="TIGR00231">
    <property type="entry name" value="small_GTP"/>
    <property type="match status" value="1"/>
</dbReference>
<dbReference type="Gene3D" id="2.40.30.10">
    <property type="entry name" value="Translation factors"/>
    <property type="match status" value="1"/>
</dbReference>
<protein>
    <recommendedName>
        <fullName evidence="11 12">Elongation factor 4</fullName>
        <shortName evidence="12">EF-4</shortName>
        <ecNumber evidence="11 12">3.6.5.n1</ecNumber>
    </recommendedName>
    <alternativeName>
        <fullName evidence="12">Ribosomal back-translocase LepA</fullName>
    </alternativeName>
</protein>
<dbReference type="InterPro" id="IPR027417">
    <property type="entry name" value="P-loop_NTPase"/>
</dbReference>
<comment type="subcellular location">
    <subcellularLocation>
        <location evidence="12">Cell membrane</location>
        <topology evidence="12">Peripheral membrane protein</topology>
        <orientation evidence="12">Cytoplasmic side</orientation>
    </subcellularLocation>
</comment>
<evidence type="ECO:0000256" key="1">
    <source>
        <dbReference type="ARBA" id="ARBA00005454"/>
    </source>
</evidence>
<name>A0A9D1T252_9BACT</name>
<dbReference type="Gene3D" id="3.30.70.240">
    <property type="match status" value="1"/>
</dbReference>
<dbReference type="GO" id="GO:0005886">
    <property type="term" value="C:plasma membrane"/>
    <property type="evidence" value="ECO:0007669"/>
    <property type="project" value="UniProtKB-SubCell"/>
</dbReference>
<evidence type="ECO:0000256" key="7">
    <source>
        <dbReference type="ARBA" id="ARBA00023136"/>
    </source>
</evidence>
<gene>
    <name evidence="12 14" type="primary">lepA</name>
    <name evidence="14" type="ORF">IAC79_00630</name>
</gene>
<dbReference type="HAMAP" id="MF_00071">
    <property type="entry name" value="LepA"/>
    <property type="match status" value="1"/>
</dbReference>
<feature type="binding site" evidence="12">
    <location>
        <begin position="22"/>
        <end position="27"/>
    </location>
    <ligand>
        <name>GTP</name>
        <dbReference type="ChEBI" id="CHEBI:37565"/>
    </ligand>
</feature>
<dbReference type="PRINTS" id="PR00315">
    <property type="entry name" value="ELONGATNFCT"/>
</dbReference>
<dbReference type="CDD" id="cd03709">
    <property type="entry name" value="lepA_C"/>
    <property type="match status" value="1"/>
</dbReference>
<comment type="similarity">
    <text evidence="10">Belongs to the GTP-binding elongation factor family. LepA subfamily.</text>
</comment>
<dbReference type="SUPFAM" id="SSF52540">
    <property type="entry name" value="P-loop containing nucleoside triphosphate hydrolases"/>
    <property type="match status" value="1"/>
</dbReference>
<evidence type="ECO:0000256" key="10">
    <source>
        <dbReference type="ARBA" id="ARBA00061052"/>
    </source>
</evidence>
<evidence type="ECO:0000313" key="15">
    <source>
        <dbReference type="Proteomes" id="UP000886845"/>
    </source>
</evidence>
<keyword evidence="3 12" id="KW-0547">Nucleotide-binding</keyword>
<evidence type="ECO:0000256" key="2">
    <source>
        <dbReference type="ARBA" id="ARBA00022475"/>
    </source>
</evidence>
<dbReference type="FunFam" id="3.30.70.240:FF:000007">
    <property type="entry name" value="Translation factor GUF1, mitochondrial"/>
    <property type="match status" value="1"/>
</dbReference>
<dbReference type="Pfam" id="PF00679">
    <property type="entry name" value="EFG_C"/>
    <property type="match status" value="1"/>
</dbReference>
<dbReference type="GO" id="GO:0003746">
    <property type="term" value="F:translation elongation factor activity"/>
    <property type="evidence" value="ECO:0007669"/>
    <property type="project" value="UniProtKB-UniRule"/>
</dbReference>
<dbReference type="AlphaFoldDB" id="A0A9D1T252"/>
<sequence>MDIDYGKDLDRTRNFCIIAHIDHGKTTLSDRILELTKAIDPRQLKEQTLDAMDLERERGITIKSHPVTMAYTAKDGQKYRFNLIDTPGHVDFAYEVSRAMGACEGAILVVDAAQGVEAQTVANAYLAIDANLEIIPVLNKVDLPSADVPGVIHQIEDVLGIPVDPPLLISAKTGVGVPEVLEEIVRRVPPPKSEHLAGPLRALVFDSVFDVYRGVITYVRVVDGAIRAGDTLRFMSTGMTTPVKEVGIFSPSQKPVEVLEPGQVGYIVGAIKDPADIKVGDTLTSQRDGAQEPLHGFKEIHPTVFCGIYPVSTDEYNKVRAGLEKLHLNDSAFTFHAESSAALGFGFRCGFLGLLHMEVVQERLRREFQLDIINTHPAVVYRVTLKDGTVQEIDNPVLLPDPTRIETIEEPMIKARIITMSACIGDIMRLVMERRGVVDSTESLDAQRVILTCILPLNEILIDFHDTLKSISRGYASMDYEPHGYQASDIVRLDILLNGEPVDAFSCMVHRDRAVARGKQMCKALSETIPPHMFKIPVQACIGRTIIAREDIRPFRKDVTAKLYGGDVTRKQKLLKKQAEGKKRMKEFGTVNVPQSAFIAVLKGSSEDK</sequence>
<keyword evidence="14" id="KW-0251">Elongation factor</keyword>
<evidence type="ECO:0000256" key="11">
    <source>
        <dbReference type="ARBA" id="ARBA00066744"/>
    </source>
</evidence>
<dbReference type="PANTHER" id="PTHR43512">
    <property type="entry name" value="TRANSLATION FACTOR GUF1-RELATED"/>
    <property type="match status" value="1"/>
</dbReference>
<reference evidence="14" key="1">
    <citation type="submission" date="2020-10" db="EMBL/GenBank/DDBJ databases">
        <authorList>
            <person name="Gilroy R."/>
        </authorList>
    </citation>
    <scope>NUCLEOTIDE SEQUENCE</scope>
    <source>
        <strain evidence="14">35461</strain>
    </source>
</reference>
<dbReference type="EMBL" id="DVOR01000022">
    <property type="protein sequence ID" value="HIV08606.1"/>
    <property type="molecule type" value="Genomic_DNA"/>
</dbReference>
<reference evidence="14" key="2">
    <citation type="journal article" date="2021" name="PeerJ">
        <title>Extensive microbial diversity within the chicken gut microbiome revealed by metagenomics and culture.</title>
        <authorList>
            <person name="Gilroy R."/>
            <person name="Ravi A."/>
            <person name="Getino M."/>
            <person name="Pursley I."/>
            <person name="Horton D.L."/>
            <person name="Alikhan N.F."/>
            <person name="Baker D."/>
            <person name="Gharbi K."/>
            <person name="Hall N."/>
            <person name="Watson M."/>
            <person name="Adriaenssens E.M."/>
            <person name="Foster-Nyarko E."/>
            <person name="Jarju S."/>
            <person name="Secka A."/>
            <person name="Antonio M."/>
            <person name="Oren A."/>
            <person name="Chaudhuri R.R."/>
            <person name="La Ragione R."/>
            <person name="Hildebrand F."/>
            <person name="Pallen M.J."/>
        </authorList>
    </citation>
    <scope>NUCLEOTIDE SEQUENCE</scope>
    <source>
        <strain evidence="14">35461</strain>
    </source>
</reference>
<evidence type="ECO:0000256" key="9">
    <source>
        <dbReference type="ARBA" id="ARBA00057626"/>
    </source>
</evidence>
<dbReference type="FunFam" id="3.40.50.300:FF:000078">
    <property type="entry name" value="Elongation factor 4"/>
    <property type="match status" value="1"/>
</dbReference>
<dbReference type="GO" id="GO:0003924">
    <property type="term" value="F:GTPase activity"/>
    <property type="evidence" value="ECO:0007669"/>
    <property type="project" value="UniProtKB-UniRule"/>
</dbReference>
<dbReference type="InterPro" id="IPR005225">
    <property type="entry name" value="Small_GTP-bd"/>
</dbReference>
<dbReference type="CDD" id="cd01890">
    <property type="entry name" value="LepA"/>
    <property type="match status" value="1"/>
</dbReference>
<proteinExistence type="inferred from homology"/>
<dbReference type="InterPro" id="IPR038363">
    <property type="entry name" value="LepA_C_sf"/>
</dbReference>
<dbReference type="CDD" id="cd03699">
    <property type="entry name" value="EF4_II"/>
    <property type="match status" value="1"/>
</dbReference>
<dbReference type="EC" id="3.6.5.n1" evidence="11 12"/>
<comment type="function">
    <text evidence="9 12">Required for accurate and efficient protein synthesis under certain stress conditions. May act as a fidelity factor of the translation reaction, by catalyzing a one-codon backward translocation of tRNAs on improperly translocated ribosomes. Back-translocation proceeds from a post-translocation (POST) complex to a pre-translocation (PRE) complex, thus giving elongation factor G a second chance to translocate the tRNAs correctly. Binds to ribosomes in a GTP-dependent manner.</text>
</comment>
<feature type="domain" description="Tr-type G" evidence="13">
    <location>
        <begin position="10"/>
        <end position="192"/>
    </location>
</feature>
<dbReference type="PROSITE" id="PS51722">
    <property type="entry name" value="G_TR_2"/>
    <property type="match status" value="1"/>
</dbReference>
<keyword evidence="4 12" id="KW-0378">Hydrolase</keyword>
<comment type="similarity">
    <text evidence="1 12">Belongs to the TRAFAC class translation factor GTPase superfamily. Classic translation factor GTPase family. LepA subfamily.</text>
</comment>
<dbReference type="Pfam" id="PF06421">
    <property type="entry name" value="LepA_C"/>
    <property type="match status" value="1"/>
</dbReference>
<feature type="binding site" evidence="12">
    <location>
        <begin position="139"/>
        <end position="142"/>
    </location>
    <ligand>
        <name>GTP</name>
        <dbReference type="ChEBI" id="CHEBI:37565"/>
    </ligand>
</feature>
<dbReference type="CDD" id="cd16260">
    <property type="entry name" value="EF4_III"/>
    <property type="match status" value="1"/>
</dbReference>
<dbReference type="Proteomes" id="UP000886845">
    <property type="component" value="Unassembled WGS sequence"/>
</dbReference>
<dbReference type="SUPFAM" id="SSF54980">
    <property type="entry name" value="EF-G C-terminal domain-like"/>
    <property type="match status" value="2"/>
</dbReference>
<dbReference type="FunFam" id="3.30.70.2570:FF:000001">
    <property type="entry name" value="Translation factor GUF1, mitochondrial"/>
    <property type="match status" value="1"/>
</dbReference>
<dbReference type="GO" id="GO:0005525">
    <property type="term" value="F:GTP binding"/>
    <property type="evidence" value="ECO:0007669"/>
    <property type="project" value="UniProtKB-UniRule"/>
</dbReference>
<dbReference type="Gene3D" id="3.30.70.870">
    <property type="entry name" value="Elongation Factor G (Translational Gtpase), domain 3"/>
    <property type="match status" value="1"/>
</dbReference>
<keyword evidence="2 12" id="KW-1003">Cell membrane</keyword>
<keyword evidence="6 12" id="KW-0342">GTP-binding</keyword>
<dbReference type="InterPro" id="IPR013842">
    <property type="entry name" value="LepA_CTD"/>
</dbReference>
<dbReference type="InterPro" id="IPR004161">
    <property type="entry name" value="EFTu-like_2"/>
</dbReference>
<keyword evidence="7 12" id="KW-0472">Membrane</keyword>
<evidence type="ECO:0000313" key="14">
    <source>
        <dbReference type="EMBL" id="HIV08606.1"/>
    </source>
</evidence>
<comment type="caution">
    <text evidence="14">The sequence shown here is derived from an EMBL/GenBank/DDBJ whole genome shotgun (WGS) entry which is preliminary data.</text>
</comment>
<dbReference type="Pfam" id="PF00009">
    <property type="entry name" value="GTP_EFTU"/>
    <property type="match status" value="1"/>
</dbReference>